<dbReference type="Proteomes" id="UP001596432">
    <property type="component" value="Unassembled WGS sequence"/>
</dbReference>
<reference evidence="4 5" key="1">
    <citation type="journal article" date="2019" name="Int. J. Syst. Evol. Microbiol.">
        <title>The Global Catalogue of Microorganisms (GCM) 10K type strain sequencing project: providing services to taxonomists for standard genome sequencing and annotation.</title>
        <authorList>
            <consortium name="The Broad Institute Genomics Platform"/>
            <consortium name="The Broad Institute Genome Sequencing Center for Infectious Disease"/>
            <person name="Wu L."/>
            <person name="Ma J."/>
        </authorList>
    </citation>
    <scope>NUCLEOTIDE SEQUENCE [LARGE SCALE GENOMIC DNA]</scope>
    <source>
        <strain evidence="4 5">XZYJT29</strain>
    </source>
</reference>
<dbReference type="RefSeq" id="WP_274324384.1">
    <property type="nucleotide sequence ID" value="NZ_CP118158.1"/>
</dbReference>
<dbReference type="InterPro" id="IPR036291">
    <property type="entry name" value="NAD(P)-bd_dom_sf"/>
</dbReference>
<dbReference type="SUPFAM" id="SSF51735">
    <property type="entry name" value="NAD(P)-binding Rossmann-fold domains"/>
    <property type="match status" value="1"/>
</dbReference>
<keyword evidence="1" id="KW-0560">Oxidoreductase</keyword>
<feature type="domain" description="Phosphogluconate dehydrogenase (decarboxylating) C-terminal" evidence="3">
    <location>
        <begin position="129"/>
        <end position="278"/>
    </location>
</feature>
<dbReference type="EMBL" id="JBHTAS010000001">
    <property type="protein sequence ID" value="MFC7138770.1"/>
    <property type="molecule type" value="Genomic_DNA"/>
</dbReference>
<dbReference type="PANTHER" id="PTHR21363">
    <property type="entry name" value="PREPHENATE DEHYDROGENASE"/>
    <property type="match status" value="1"/>
</dbReference>
<dbReference type="InterPro" id="IPR050812">
    <property type="entry name" value="Preph/Arog_dehydrog"/>
</dbReference>
<feature type="domain" description="Pyrroline-5-carboxylate reductase catalytic N-terminal" evidence="2">
    <location>
        <begin position="6"/>
        <end position="90"/>
    </location>
</feature>
<comment type="caution">
    <text evidence="4">The sequence shown here is derived from an EMBL/GenBank/DDBJ whole genome shotgun (WGS) entry which is preliminary data.</text>
</comment>
<sequence length="282" mass="30969">MPESVTVMGAGGKMGCRIVDQIRDDPAYDVRCVEPSEEGQERLAERGVDASSPDEALAGTDVVIMAVPDELIGAISEDVVPKLDSGAVVILLDPAAAYADVLHGREDVTYFLTHPCHPSFFTADTDMDDDSPDWFGGQGRDVQDIVCALHQGPEDDYAKGETIARDIYAPVRDAHRVTTEQMAILEPALVETLLGTCLTVLREGYEHVVEMGVPEDAAREMLFGHLRIEFGIIFGFTDFPFSDGAQQAIREAKSEIFRSDWEDRVFDVENVQESTERIVSSD</sequence>
<dbReference type="GeneID" id="78819012"/>
<keyword evidence="5" id="KW-1185">Reference proteome</keyword>
<evidence type="ECO:0000256" key="1">
    <source>
        <dbReference type="ARBA" id="ARBA00023002"/>
    </source>
</evidence>
<dbReference type="Pfam" id="PF16896">
    <property type="entry name" value="PGDH_C"/>
    <property type="match status" value="1"/>
</dbReference>
<protein>
    <submittedName>
        <fullName evidence="4">Phosphogluconate dehydrogenase C-terminal domain-containing protein</fullName>
    </submittedName>
</protein>
<dbReference type="AlphaFoldDB" id="A0ABD5XZ44"/>
<dbReference type="GO" id="GO:0016491">
    <property type="term" value="F:oxidoreductase activity"/>
    <property type="evidence" value="ECO:0007669"/>
    <property type="project" value="UniProtKB-KW"/>
</dbReference>
<gene>
    <name evidence="4" type="ORF">ACFQMA_02825</name>
</gene>
<organism evidence="4 5">
    <name type="scientific">Halosimplex aquaticum</name>
    <dbReference type="NCBI Taxonomy" id="3026162"/>
    <lineage>
        <taxon>Archaea</taxon>
        <taxon>Methanobacteriati</taxon>
        <taxon>Methanobacteriota</taxon>
        <taxon>Stenosarchaea group</taxon>
        <taxon>Halobacteria</taxon>
        <taxon>Halobacteriales</taxon>
        <taxon>Haloarculaceae</taxon>
        <taxon>Halosimplex</taxon>
    </lineage>
</organism>
<evidence type="ECO:0000313" key="5">
    <source>
        <dbReference type="Proteomes" id="UP001596432"/>
    </source>
</evidence>
<evidence type="ECO:0000259" key="3">
    <source>
        <dbReference type="Pfam" id="PF16896"/>
    </source>
</evidence>
<dbReference type="InterPro" id="IPR037161">
    <property type="entry name" value="Semialdehyde_DH-like_C"/>
</dbReference>
<dbReference type="PANTHER" id="PTHR21363:SF0">
    <property type="entry name" value="PREPHENATE DEHYDROGENASE [NADP(+)]"/>
    <property type="match status" value="1"/>
</dbReference>
<dbReference type="Gene3D" id="1.10.3640.10">
    <property type="entry name" value="Semialdehyde dehydrogenase-like, C-terminal"/>
    <property type="match status" value="1"/>
</dbReference>
<name>A0ABD5XZ44_9EURY</name>
<dbReference type="InterPro" id="IPR031663">
    <property type="entry name" value="PGDH_C"/>
</dbReference>
<evidence type="ECO:0000313" key="4">
    <source>
        <dbReference type="EMBL" id="MFC7138770.1"/>
    </source>
</evidence>
<evidence type="ECO:0000259" key="2">
    <source>
        <dbReference type="Pfam" id="PF03807"/>
    </source>
</evidence>
<accession>A0ABD5XZ44</accession>
<proteinExistence type="predicted"/>
<dbReference type="Pfam" id="PF03807">
    <property type="entry name" value="F420_oxidored"/>
    <property type="match status" value="1"/>
</dbReference>
<dbReference type="Gene3D" id="3.40.50.720">
    <property type="entry name" value="NAD(P)-binding Rossmann-like Domain"/>
    <property type="match status" value="1"/>
</dbReference>
<dbReference type="InterPro" id="IPR028939">
    <property type="entry name" value="P5C_Rdtase_cat_N"/>
</dbReference>